<evidence type="ECO:0000313" key="3">
    <source>
        <dbReference type="Proteomes" id="UP000601171"/>
    </source>
</evidence>
<organism evidence="2 3">
    <name type="scientific">Paratissierella segnis</name>
    <dbReference type="NCBI Taxonomy" id="2763679"/>
    <lineage>
        <taxon>Bacteria</taxon>
        <taxon>Bacillati</taxon>
        <taxon>Bacillota</taxon>
        <taxon>Tissierellia</taxon>
        <taxon>Tissierellales</taxon>
        <taxon>Tissierellaceae</taxon>
        <taxon>Paratissierella</taxon>
    </lineage>
</organism>
<dbReference type="Proteomes" id="UP000601171">
    <property type="component" value="Unassembled WGS sequence"/>
</dbReference>
<keyword evidence="1" id="KW-0472">Membrane</keyword>
<sequence>MSKKEGEDFSKRYNSKWVVGISLWTFFLAIIISVLTENLVKSLNILIAFVILLIIILIGIIFDIIGTSVTTADEKPFHAMAANKISEAKVAIKLVRNAGEVSNFCNDVIGDISGIISGAVGTNIIYKLLNTYGFKNGTLLSIMLTAITASLTVGGKAIGKSIALYNYEKIIFQVAKFFNFIEVKFNVELFPNKKKKK</sequence>
<dbReference type="EMBL" id="JACRTG010000020">
    <property type="protein sequence ID" value="MBC8588430.1"/>
    <property type="molecule type" value="Genomic_DNA"/>
</dbReference>
<feature type="transmembrane region" description="Helical" evidence="1">
    <location>
        <begin position="17"/>
        <end position="36"/>
    </location>
</feature>
<dbReference type="RefSeq" id="WP_262429886.1">
    <property type="nucleotide sequence ID" value="NZ_JACRTG010000020.1"/>
</dbReference>
<accession>A0A926EY90</accession>
<gene>
    <name evidence="2" type="ORF">H8707_09270</name>
</gene>
<evidence type="ECO:0008006" key="4">
    <source>
        <dbReference type="Google" id="ProtNLM"/>
    </source>
</evidence>
<reference evidence="2" key="1">
    <citation type="submission" date="2020-08" db="EMBL/GenBank/DDBJ databases">
        <title>Genome public.</title>
        <authorList>
            <person name="Liu C."/>
            <person name="Sun Q."/>
        </authorList>
    </citation>
    <scope>NUCLEOTIDE SEQUENCE</scope>
    <source>
        <strain evidence="2">BX21</strain>
    </source>
</reference>
<comment type="caution">
    <text evidence="2">The sequence shown here is derived from an EMBL/GenBank/DDBJ whole genome shotgun (WGS) entry which is preliminary data.</text>
</comment>
<evidence type="ECO:0000256" key="1">
    <source>
        <dbReference type="SAM" id="Phobius"/>
    </source>
</evidence>
<evidence type="ECO:0000313" key="2">
    <source>
        <dbReference type="EMBL" id="MBC8588430.1"/>
    </source>
</evidence>
<keyword evidence="1" id="KW-0812">Transmembrane</keyword>
<dbReference type="AlphaFoldDB" id="A0A926EY90"/>
<protein>
    <recommendedName>
        <fullName evidence="4">Mg2+ and Co2+ transporter CorB</fullName>
    </recommendedName>
</protein>
<proteinExistence type="predicted"/>
<keyword evidence="3" id="KW-1185">Reference proteome</keyword>
<keyword evidence="1" id="KW-1133">Transmembrane helix</keyword>
<name>A0A926EY90_9FIRM</name>
<feature type="transmembrane region" description="Helical" evidence="1">
    <location>
        <begin position="43"/>
        <end position="65"/>
    </location>
</feature>